<sequence length="230" mass="25281">MRYFLLACLCTFAKQGGRAPLSDLQKIKLILVKWASTRITSLTASGSGACSKPPTGGVMTMNATVYEYLSNHSVPWMFTSAPAHVDMIGMKFCFDVLKSAEADRLRETVMDLSHFFLSLFAQSTRDIPKSVLSLLNSETKNLNSRGLISPIFAIFSPDVVALQNHLNEKGYAARALAPPAVPRGKERLRVVIHAGNSEEQIKSLVEALREWALAQGSNVIKQDEALRSKL</sequence>
<proteinExistence type="predicted"/>
<dbReference type="EMBL" id="SDEE01000795">
    <property type="protein sequence ID" value="RXW13955.1"/>
    <property type="molecule type" value="Genomic_DNA"/>
</dbReference>
<dbReference type="InterPro" id="IPR015422">
    <property type="entry name" value="PyrdxlP-dep_Trfase_small"/>
</dbReference>
<accession>A0A4Q2D724</accession>
<dbReference type="AlphaFoldDB" id="A0A4Q2D724"/>
<dbReference type="InterPro" id="IPR015424">
    <property type="entry name" value="PyrdxlP-dep_Trfase"/>
</dbReference>
<evidence type="ECO:0000313" key="2">
    <source>
        <dbReference type="Proteomes" id="UP000290288"/>
    </source>
</evidence>
<dbReference type="InterPro" id="IPR015421">
    <property type="entry name" value="PyrdxlP-dep_Trfase_major"/>
</dbReference>
<keyword evidence="2" id="KW-1185">Reference proteome</keyword>
<dbReference type="OrthoDB" id="2382073at2759"/>
<protein>
    <recommendedName>
        <fullName evidence="3">Aminotransferase class I/classII domain-containing protein</fullName>
    </recommendedName>
</protein>
<name>A0A4Q2D724_9AGAR</name>
<dbReference type="SUPFAM" id="SSF53383">
    <property type="entry name" value="PLP-dependent transferases"/>
    <property type="match status" value="1"/>
</dbReference>
<gene>
    <name evidence="1" type="ORF">EST38_g11901</name>
</gene>
<organism evidence="1 2">
    <name type="scientific">Candolleomyces aberdarensis</name>
    <dbReference type="NCBI Taxonomy" id="2316362"/>
    <lineage>
        <taxon>Eukaryota</taxon>
        <taxon>Fungi</taxon>
        <taxon>Dikarya</taxon>
        <taxon>Basidiomycota</taxon>
        <taxon>Agaricomycotina</taxon>
        <taxon>Agaricomycetes</taxon>
        <taxon>Agaricomycetidae</taxon>
        <taxon>Agaricales</taxon>
        <taxon>Agaricineae</taxon>
        <taxon>Psathyrellaceae</taxon>
        <taxon>Candolleomyces</taxon>
    </lineage>
</organism>
<reference evidence="1 2" key="1">
    <citation type="submission" date="2019-01" db="EMBL/GenBank/DDBJ databases">
        <title>Draft genome sequence of Psathyrella aberdarensis IHI B618.</title>
        <authorList>
            <person name="Buettner E."/>
            <person name="Kellner H."/>
        </authorList>
    </citation>
    <scope>NUCLEOTIDE SEQUENCE [LARGE SCALE GENOMIC DNA]</scope>
    <source>
        <strain evidence="1 2">IHI B618</strain>
    </source>
</reference>
<dbReference type="Gene3D" id="3.40.640.10">
    <property type="entry name" value="Type I PLP-dependent aspartate aminotransferase-like (Major domain)"/>
    <property type="match status" value="1"/>
</dbReference>
<dbReference type="Gene3D" id="3.90.1150.10">
    <property type="entry name" value="Aspartate Aminotransferase, domain 1"/>
    <property type="match status" value="1"/>
</dbReference>
<evidence type="ECO:0008006" key="3">
    <source>
        <dbReference type="Google" id="ProtNLM"/>
    </source>
</evidence>
<dbReference type="Proteomes" id="UP000290288">
    <property type="component" value="Unassembled WGS sequence"/>
</dbReference>
<comment type="caution">
    <text evidence="1">The sequence shown here is derived from an EMBL/GenBank/DDBJ whole genome shotgun (WGS) entry which is preliminary data.</text>
</comment>
<evidence type="ECO:0000313" key="1">
    <source>
        <dbReference type="EMBL" id="RXW13955.1"/>
    </source>
</evidence>